<dbReference type="PANTHER" id="PTHR15528:SF11">
    <property type="entry name" value="FI18188P1"/>
    <property type="match status" value="1"/>
</dbReference>
<dbReference type="PROSITE" id="PS50102">
    <property type="entry name" value="RRM"/>
    <property type="match status" value="1"/>
</dbReference>
<feature type="region of interest" description="Disordered" evidence="9">
    <location>
        <begin position="286"/>
        <end position="323"/>
    </location>
</feature>
<evidence type="ECO:0000313" key="11">
    <source>
        <dbReference type="EMBL" id="CAG2195396.1"/>
    </source>
</evidence>
<comment type="caution">
    <text evidence="11">The sequence shown here is derived from an EMBL/GenBank/DDBJ whole genome shotgun (WGS) entry which is preliminary data.</text>
</comment>
<dbReference type="EMBL" id="CAJPWZ010000517">
    <property type="protein sequence ID" value="CAG2195396.1"/>
    <property type="molecule type" value="Genomic_DNA"/>
</dbReference>
<feature type="compositionally biased region" description="Polar residues" evidence="9">
    <location>
        <begin position="296"/>
        <end position="318"/>
    </location>
</feature>
<sequence>MLGGEACFNELDPSSNPVLFLDDEDYTLKLQSDTLHNESLFEILDTASNNGGEGGIEATDVSSLLAQFEEAADSAKDIQKLFDVKTETPAPEIADPASIKLSDDVIRKIRALKEKKKSTIMLPMGMPSKRGRGSAIAMHSSSASQKLQKIMASNLNENSVIKLDTYTPRKPSLSNAEKTTDVCANYYTPIPEHDYCQNVPKSEKETNVSIDYNEDDILDLQDTETWSDKENDENDSGINESYVSNSSAKKQQNNKRNYRKRDREESPEIESGNYFDKIPSYYTALSRKHSQKKSKTSGSDKPLGNSSFEDTLQSNNPTPHMDSSAYSKLPAYYSCFTNSTKYDVDNSKGFDSSQDSRSSGYSSIPSSYRSRSPSPSYERSPSRSRSRYNSVSRGRRRARVDRRSSYSSADSRSSSRSSSKCSNCSRTRSVSRTRCISRDSYSSDSSYSRSRSRSPNYRRTSRSRSREKRRQRRQKEREERKQQQIEERRIIYVGKVPNDYTRKKLHTRFQRFGEIEEVSLHFREHGDNYGFVTFLYTCDAYAAIEKGNTIPGEERFDLCFGGRRQFCETEYADLDGNAEMEEEFNPYPTSSDPFDFDALLKQAKNKMSKR</sequence>
<evidence type="ECO:0000256" key="8">
    <source>
        <dbReference type="PROSITE-ProRule" id="PRU00176"/>
    </source>
</evidence>
<feature type="compositionally biased region" description="Low complexity" evidence="9">
    <location>
        <begin position="437"/>
        <end position="458"/>
    </location>
</feature>
<dbReference type="PANTHER" id="PTHR15528">
    <property type="entry name" value="PEROXISOME PROLIFERATOR ACTIVATED RECEPTOR GAMMA COACTIVATOR 1 PGC-1 -RELATED"/>
    <property type="match status" value="1"/>
</dbReference>
<evidence type="ECO:0000256" key="2">
    <source>
        <dbReference type="ARBA" id="ARBA00022553"/>
    </source>
</evidence>
<feature type="compositionally biased region" description="Low complexity" evidence="9">
    <location>
        <begin position="405"/>
        <end position="425"/>
    </location>
</feature>
<dbReference type="GO" id="GO:0003723">
    <property type="term" value="F:RNA binding"/>
    <property type="evidence" value="ECO:0007669"/>
    <property type="project" value="UniProtKB-UniRule"/>
</dbReference>
<dbReference type="InterPro" id="IPR035979">
    <property type="entry name" value="RBD_domain_sf"/>
</dbReference>
<evidence type="ECO:0000256" key="1">
    <source>
        <dbReference type="ARBA" id="ARBA00004123"/>
    </source>
</evidence>
<feature type="compositionally biased region" description="Basic residues" evidence="9">
    <location>
        <begin position="286"/>
        <end position="295"/>
    </location>
</feature>
<gene>
    <name evidence="11" type="ORF">MEDL_10337</name>
</gene>
<evidence type="ECO:0000256" key="5">
    <source>
        <dbReference type="ARBA" id="ARBA00023159"/>
    </source>
</evidence>
<evidence type="ECO:0000256" key="7">
    <source>
        <dbReference type="ARBA" id="ARBA00023242"/>
    </source>
</evidence>
<dbReference type="SMART" id="SM00360">
    <property type="entry name" value="RRM"/>
    <property type="match status" value="1"/>
</dbReference>
<feature type="compositionally biased region" description="Polar residues" evidence="9">
    <location>
        <begin position="236"/>
        <end position="248"/>
    </location>
</feature>
<dbReference type="AlphaFoldDB" id="A0A8S3QPG2"/>
<feature type="compositionally biased region" description="Basic residues" evidence="9">
    <location>
        <begin position="459"/>
        <end position="474"/>
    </location>
</feature>
<dbReference type="GO" id="GO:0005634">
    <property type="term" value="C:nucleus"/>
    <property type="evidence" value="ECO:0007669"/>
    <property type="project" value="UniProtKB-SubCell"/>
</dbReference>
<keyword evidence="3 8" id="KW-0694">RNA-binding</keyword>
<name>A0A8S3QPG2_MYTED</name>
<protein>
    <submittedName>
        <fullName evidence="11">PPRC1</fullName>
    </submittedName>
</protein>
<feature type="region of interest" description="Disordered" evidence="9">
    <location>
        <begin position="224"/>
        <end position="274"/>
    </location>
</feature>
<feature type="compositionally biased region" description="Low complexity" evidence="9">
    <location>
        <begin position="349"/>
        <end position="379"/>
    </location>
</feature>
<dbReference type="InterPro" id="IPR012677">
    <property type="entry name" value="Nucleotide-bd_a/b_plait_sf"/>
</dbReference>
<feature type="region of interest" description="Disordered" evidence="9">
    <location>
        <begin position="437"/>
        <end position="483"/>
    </location>
</feature>
<dbReference type="OrthoDB" id="10047851at2759"/>
<reference evidence="11" key="1">
    <citation type="submission" date="2021-03" db="EMBL/GenBank/DDBJ databases">
        <authorList>
            <person name="Bekaert M."/>
        </authorList>
    </citation>
    <scope>NUCLEOTIDE SEQUENCE</scope>
</reference>
<accession>A0A8S3QPG2</accession>
<dbReference type="GO" id="GO:0003712">
    <property type="term" value="F:transcription coregulator activity"/>
    <property type="evidence" value="ECO:0007669"/>
    <property type="project" value="InterPro"/>
</dbReference>
<dbReference type="Pfam" id="PF00076">
    <property type="entry name" value="RRM_1"/>
    <property type="match status" value="1"/>
</dbReference>
<evidence type="ECO:0000256" key="3">
    <source>
        <dbReference type="ARBA" id="ARBA00022884"/>
    </source>
</evidence>
<keyword evidence="2" id="KW-0597">Phosphoprotein</keyword>
<dbReference type="Proteomes" id="UP000683360">
    <property type="component" value="Unassembled WGS sequence"/>
</dbReference>
<keyword evidence="6" id="KW-0804">Transcription</keyword>
<organism evidence="11 12">
    <name type="scientific">Mytilus edulis</name>
    <name type="common">Blue mussel</name>
    <dbReference type="NCBI Taxonomy" id="6550"/>
    <lineage>
        <taxon>Eukaryota</taxon>
        <taxon>Metazoa</taxon>
        <taxon>Spiralia</taxon>
        <taxon>Lophotrochozoa</taxon>
        <taxon>Mollusca</taxon>
        <taxon>Bivalvia</taxon>
        <taxon>Autobranchia</taxon>
        <taxon>Pteriomorphia</taxon>
        <taxon>Mytilida</taxon>
        <taxon>Mytiloidea</taxon>
        <taxon>Mytilidae</taxon>
        <taxon>Mytilinae</taxon>
        <taxon>Mytilus</taxon>
    </lineage>
</organism>
<feature type="region of interest" description="Disordered" evidence="9">
    <location>
        <begin position="344"/>
        <end position="425"/>
    </location>
</feature>
<dbReference type="InterPro" id="IPR000504">
    <property type="entry name" value="RRM_dom"/>
</dbReference>
<evidence type="ECO:0000256" key="9">
    <source>
        <dbReference type="SAM" id="MobiDB-lite"/>
    </source>
</evidence>
<comment type="subcellular location">
    <subcellularLocation>
        <location evidence="1">Nucleus</location>
    </subcellularLocation>
</comment>
<dbReference type="GO" id="GO:0045944">
    <property type="term" value="P:positive regulation of transcription by RNA polymerase II"/>
    <property type="evidence" value="ECO:0007669"/>
    <property type="project" value="TreeGrafter"/>
</dbReference>
<evidence type="ECO:0000259" key="10">
    <source>
        <dbReference type="PROSITE" id="PS50102"/>
    </source>
</evidence>
<keyword evidence="12" id="KW-1185">Reference proteome</keyword>
<evidence type="ECO:0000256" key="4">
    <source>
        <dbReference type="ARBA" id="ARBA00023015"/>
    </source>
</evidence>
<keyword evidence="5" id="KW-0010">Activator</keyword>
<dbReference type="InterPro" id="IPR034605">
    <property type="entry name" value="PGC-1"/>
</dbReference>
<evidence type="ECO:0000313" key="12">
    <source>
        <dbReference type="Proteomes" id="UP000683360"/>
    </source>
</evidence>
<dbReference type="Gene3D" id="3.30.70.330">
    <property type="match status" value="1"/>
</dbReference>
<keyword evidence="7" id="KW-0539">Nucleus</keyword>
<keyword evidence="4" id="KW-0805">Transcription regulation</keyword>
<feature type="domain" description="RRM" evidence="10">
    <location>
        <begin position="489"/>
        <end position="564"/>
    </location>
</feature>
<dbReference type="SUPFAM" id="SSF54928">
    <property type="entry name" value="RNA-binding domain, RBD"/>
    <property type="match status" value="1"/>
</dbReference>
<proteinExistence type="predicted"/>
<evidence type="ECO:0000256" key="6">
    <source>
        <dbReference type="ARBA" id="ARBA00023163"/>
    </source>
</evidence>